<dbReference type="Proteomes" id="UP000315295">
    <property type="component" value="Unassembled WGS sequence"/>
</dbReference>
<sequence>MENFFLRISSMCSLGVAIFGTVDGRSQSHSPLFSYREIKQSHRESKQGEQINESQQRVKSEGGTLITPFPCCEGIWCLCIRATIIFRNG</sequence>
<keyword evidence="2" id="KW-1185">Reference proteome</keyword>
<proteinExistence type="predicted"/>
<comment type="caution">
    <text evidence="1">The sequence shown here is derived from an EMBL/GenBank/DDBJ whole genome shotgun (WGS) entry which is preliminary data.</text>
</comment>
<protein>
    <submittedName>
        <fullName evidence="1">Uncharacterized protein</fullName>
    </submittedName>
</protein>
<dbReference type="EMBL" id="VIEB01000736">
    <property type="protein sequence ID" value="TQD82127.1"/>
    <property type="molecule type" value="Genomic_DNA"/>
</dbReference>
<name>A0A540L6N5_MALBA</name>
<dbReference type="AlphaFoldDB" id="A0A540L6N5"/>
<reference evidence="1 2" key="1">
    <citation type="journal article" date="2019" name="G3 (Bethesda)">
        <title>Sequencing of a Wild Apple (Malus baccata) Genome Unravels the Differences Between Cultivated and Wild Apple Species Regarding Disease Resistance and Cold Tolerance.</title>
        <authorList>
            <person name="Chen X."/>
        </authorList>
    </citation>
    <scope>NUCLEOTIDE SEQUENCE [LARGE SCALE GENOMIC DNA]</scope>
    <source>
        <strain evidence="2">cv. Shandingzi</strain>
        <tissue evidence="1">Leaves</tissue>
    </source>
</reference>
<gene>
    <name evidence="1" type="ORF">C1H46_032322</name>
</gene>
<evidence type="ECO:0000313" key="1">
    <source>
        <dbReference type="EMBL" id="TQD82127.1"/>
    </source>
</evidence>
<evidence type="ECO:0000313" key="2">
    <source>
        <dbReference type="Proteomes" id="UP000315295"/>
    </source>
</evidence>
<accession>A0A540L6N5</accession>
<organism evidence="1 2">
    <name type="scientific">Malus baccata</name>
    <name type="common">Siberian crab apple</name>
    <name type="synonym">Pyrus baccata</name>
    <dbReference type="NCBI Taxonomy" id="106549"/>
    <lineage>
        <taxon>Eukaryota</taxon>
        <taxon>Viridiplantae</taxon>
        <taxon>Streptophyta</taxon>
        <taxon>Embryophyta</taxon>
        <taxon>Tracheophyta</taxon>
        <taxon>Spermatophyta</taxon>
        <taxon>Magnoliopsida</taxon>
        <taxon>eudicotyledons</taxon>
        <taxon>Gunneridae</taxon>
        <taxon>Pentapetalae</taxon>
        <taxon>rosids</taxon>
        <taxon>fabids</taxon>
        <taxon>Rosales</taxon>
        <taxon>Rosaceae</taxon>
        <taxon>Amygdaloideae</taxon>
        <taxon>Maleae</taxon>
        <taxon>Malus</taxon>
    </lineage>
</organism>